<dbReference type="AlphaFoldDB" id="A0A371CCR7"/>
<accession>A0A371CCR7</accession>
<evidence type="ECO:0000313" key="2">
    <source>
        <dbReference type="Proteomes" id="UP000256601"/>
    </source>
</evidence>
<name>A0A371CCR7_YARLL</name>
<evidence type="ECO:0000313" key="1">
    <source>
        <dbReference type="EMBL" id="RDW28097.1"/>
    </source>
</evidence>
<reference evidence="1 2" key="1">
    <citation type="submission" date="2018-07" db="EMBL/GenBank/DDBJ databases">
        <title>Draft Genome Assemblies for Five Robust Yarrowia lipolytica Strains Exhibiting High Lipid Production and Pentose Sugar Utilization and Sugar Alcohol Secretion from Undetoxified Lignocellulosic Biomass Hydrolysates.</title>
        <authorList>
            <consortium name="DOE Joint Genome Institute"/>
            <person name="Walker C."/>
            <person name="Ryu S."/>
            <person name="Na H."/>
            <person name="Zane M."/>
            <person name="LaButti K."/>
            <person name="Lipzen A."/>
            <person name="Haridas S."/>
            <person name="Barry K."/>
            <person name="Grigoriev I.V."/>
            <person name="Quarterman J."/>
            <person name="Slininger P."/>
            <person name="Dien B."/>
            <person name="Trinh C.T."/>
        </authorList>
    </citation>
    <scope>NUCLEOTIDE SEQUENCE [LARGE SCALE GENOMIC DNA]</scope>
    <source>
        <strain evidence="1 2">YB392</strain>
    </source>
</reference>
<sequence length="79" mass="9330">MGVICIFLTTLMREHGGIALGEYIYPAIQESKREQLYYKWHNQRYLYSVELRLHNFHMYLREVPSASCLGTGWCLLLFG</sequence>
<organism evidence="1 2">
    <name type="scientific">Yarrowia lipolytica</name>
    <name type="common">Candida lipolytica</name>
    <dbReference type="NCBI Taxonomy" id="4952"/>
    <lineage>
        <taxon>Eukaryota</taxon>
        <taxon>Fungi</taxon>
        <taxon>Dikarya</taxon>
        <taxon>Ascomycota</taxon>
        <taxon>Saccharomycotina</taxon>
        <taxon>Dipodascomycetes</taxon>
        <taxon>Dipodascales</taxon>
        <taxon>Dipodascales incertae sedis</taxon>
        <taxon>Yarrowia</taxon>
    </lineage>
</organism>
<dbReference type="EMBL" id="KZ858956">
    <property type="protein sequence ID" value="RDW28097.1"/>
    <property type="molecule type" value="Genomic_DNA"/>
</dbReference>
<dbReference type="Proteomes" id="UP000256601">
    <property type="component" value="Unassembled WGS sequence"/>
</dbReference>
<gene>
    <name evidence="1" type="ORF">B0I71DRAFT_128088</name>
</gene>
<protein>
    <submittedName>
        <fullName evidence="1">Uncharacterized protein</fullName>
    </submittedName>
</protein>
<proteinExistence type="predicted"/>